<dbReference type="KEGG" id="stax:MC45_17285"/>
<dbReference type="STRING" id="1549858.MC45_17285"/>
<protein>
    <recommendedName>
        <fullName evidence="3">Lipoprotein</fullName>
    </recommendedName>
</protein>
<organism evidence="1 2">
    <name type="scientific">Sphingomonas taxi</name>
    <dbReference type="NCBI Taxonomy" id="1549858"/>
    <lineage>
        <taxon>Bacteria</taxon>
        <taxon>Pseudomonadati</taxon>
        <taxon>Pseudomonadota</taxon>
        <taxon>Alphaproteobacteria</taxon>
        <taxon>Sphingomonadales</taxon>
        <taxon>Sphingomonadaceae</taxon>
        <taxon>Sphingomonas</taxon>
    </lineage>
</organism>
<gene>
    <name evidence="1" type="ORF">MC45_17285</name>
</gene>
<keyword evidence="2" id="KW-1185">Reference proteome</keyword>
<dbReference type="Proteomes" id="UP000033200">
    <property type="component" value="Chromosome"/>
</dbReference>
<dbReference type="EMBL" id="CP009571">
    <property type="protein sequence ID" value="AIT07813.1"/>
    <property type="molecule type" value="Genomic_DNA"/>
</dbReference>
<proteinExistence type="predicted"/>
<sequence length="121" mass="12248">MADRLFFRAPVCVATGLAALLGGCVDPSARIATAMEGYGFQPAQSQCVGDRLEANLSIGQLQQLGRAARAARQGDASPGRLTIGDFVRVAGQVKDPKVPIEVGKAAAGCGVLADAAAAVPL</sequence>
<dbReference type="PROSITE" id="PS51257">
    <property type="entry name" value="PROKAR_LIPOPROTEIN"/>
    <property type="match status" value="1"/>
</dbReference>
<evidence type="ECO:0000313" key="1">
    <source>
        <dbReference type="EMBL" id="AIT07813.1"/>
    </source>
</evidence>
<dbReference type="RefSeq" id="WP_038665847.1">
    <property type="nucleotide sequence ID" value="NZ_CP009571.1"/>
</dbReference>
<accession>A0A097EJT2</accession>
<dbReference type="AlphaFoldDB" id="A0A097EJT2"/>
<evidence type="ECO:0000313" key="2">
    <source>
        <dbReference type="Proteomes" id="UP000033200"/>
    </source>
</evidence>
<reference evidence="1 2" key="1">
    <citation type="submission" date="2014-09" db="EMBL/GenBank/DDBJ databases">
        <title>Using Illumina technology Improving SMRT sequencing Genome Assembly by RASTools.</title>
        <authorList>
            <person name="Zhou Y."/>
            <person name="Ma T."/>
            <person name="Liu T."/>
        </authorList>
    </citation>
    <scope>NUCLEOTIDE SEQUENCE [LARGE SCALE GENOMIC DNA]</scope>
    <source>
        <strain evidence="1 2">ATCC 55669</strain>
    </source>
</reference>
<dbReference type="eggNOG" id="ENOG502ZX8H">
    <property type="taxonomic scope" value="Bacteria"/>
</dbReference>
<evidence type="ECO:0008006" key="3">
    <source>
        <dbReference type="Google" id="ProtNLM"/>
    </source>
</evidence>
<dbReference type="HOGENOM" id="CLU_2036563_0_0_5"/>
<name>A0A097EJT2_9SPHN</name>